<dbReference type="InterPro" id="IPR043502">
    <property type="entry name" value="DNA/RNA_pol_sf"/>
</dbReference>
<dbReference type="InterPro" id="IPR050951">
    <property type="entry name" value="Retrovirus_Pol_polyprotein"/>
</dbReference>
<dbReference type="Gene3D" id="3.10.10.10">
    <property type="entry name" value="HIV Type 1 Reverse Transcriptase, subunit A, domain 1"/>
    <property type="match status" value="1"/>
</dbReference>
<keyword evidence="2" id="KW-1185">Reference proteome</keyword>
<accession>A0A8X6RWJ9</accession>
<dbReference type="AlphaFoldDB" id="A0A8X6RWJ9"/>
<proteinExistence type="predicted"/>
<sequence length="134" mass="15543">MEEMHHLARKRIGTASEKMMTRYDARATGHDFHEGEKVWLWNPKRPKELFPYLQTTVLGREFPGVPYHITLKDNAVPVIHPPRRVPLDLQPKLKITLDRLEKEGILSKVNKPTDWVQSLVIVEKPNGNLRSCLC</sequence>
<organism evidence="1 2">
    <name type="scientific">Trichonephila clavipes</name>
    <name type="common">Golden silk orbweaver</name>
    <name type="synonym">Nephila clavipes</name>
    <dbReference type="NCBI Taxonomy" id="2585209"/>
    <lineage>
        <taxon>Eukaryota</taxon>
        <taxon>Metazoa</taxon>
        <taxon>Ecdysozoa</taxon>
        <taxon>Arthropoda</taxon>
        <taxon>Chelicerata</taxon>
        <taxon>Arachnida</taxon>
        <taxon>Araneae</taxon>
        <taxon>Araneomorphae</taxon>
        <taxon>Entelegynae</taxon>
        <taxon>Araneoidea</taxon>
        <taxon>Nephilidae</taxon>
        <taxon>Trichonephila</taxon>
    </lineage>
</organism>
<dbReference type="GO" id="GO:0071897">
    <property type="term" value="P:DNA biosynthetic process"/>
    <property type="evidence" value="ECO:0007669"/>
    <property type="project" value="UniProtKB-ARBA"/>
</dbReference>
<name>A0A8X6RWJ9_TRICX</name>
<protein>
    <submittedName>
        <fullName evidence="1">Transposon Ty3-I Gag-Pol polyprotein</fullName>
    </submittedName>
</protein>
<reference evidence="1" key="1">
    <citation type="submission" date="2020-08" db="EMBL/GenBank/DDBJ databases">
        <title>Multicomponent nature underlies the extraordinary mechanical properties of spider dragline silk.</title>
        <authorList>
            <person name="Kono N."/>
            <person name="Nakamura H."/>
            <person name="Mori M."/>
            <person name="Yoshida Y."/>
            <person name="Ohtoshi R."/>
            <person name="Malay A.D."/>
            <person name="Moran D.A.P."/>
            <person name="Tomita M."/>
            <person name="Numata K."/>
            <person name="Arakawa K."/>
        </authorList>
    </citation>
    <scope>NUCLEOTIDE SEQUENCE</scope>
</reference>
<comment type="caution">
    <text evidence="1">The sequence shown here is derived from an EMBL/GenBank/DDBJ whole genome shotgun (WGS) entry which is preliminary data.</text>
</comment>
<dbReference type="SUPFAM" id="SSF56672">
    <property type="entry name" value="DNA/RNA polymerases"/>
    <property type="match status" value="1"/>
</dbReference>
<evidence type="ECO:0000313" key="2">
    <source>
        <dbReference type="Proteomes" id="UP000887159"/>
    </source>
</evidence>
<evidence type="ECO:0000313" key="1">
    <source>
        <dbReference type="EMBL" id="GFY00225.1"/>
    </source>
</evidence>
<gene>
    <name evidence="1" type="primary">TY3B-I_1019</name>
    <name evidence="1" type="ORF">TNCV_4664771</name>
</gene>
<dbReference type="PANTHER" id="PTHR37984:SF7">
    <property type="entry name" value="INTEGRASE CATALYTIC DOMAIN-CONTAINING PROTEIN"/>
    <property type="match status" value="1"/>
</dbReference>
<dbReference type="EMBL" id="BMAU01021218">
    <property type="protein sequence ID" value="GFY00225.1"/>
    <property type="molecule type" value="Genomic_DNA"/>
</dbReference>
<dbReference type="Proteomes" id="UP000887159">
    <property type="component" value="Unassembled WGS sequence"/>
</dbReference>
<dbReference type="PANTHER" id="PTHR37984">
    <property type="entry name" value="PROTEIN CBG26694"/>
    <property type="match status" value="1"/>
</dbReference>